<feature type="transmembrane region" description="Helical" evidence="6">
    <location>
        <begin position="257"/>
        <end position="275"/>
    </location>
</feature>
<feature type="transmembrane region" description="Helical" evidence="6">
    <location>
        <begin position="321"/>
        <end position="343"/>
    </location>
</feature>
<evidence type="ECO:0000256" key="4">
    <source>
        <dbReference type="ARBA" id="ARBA00023136"/>
    </source>
</evidence>
<dbReference type="InterPro" id="IPR026841">
    <property type="entry name" value="Aur1/Ipt1"/>
</dbReference>
<keyword evidence="3 6" id="KW-1133">Transmembrane helix</keyword>
<gene>
    <name evidence="8" type="ORF">B0H63DRAFT_517117</name>
</gene>
<dbReference type="PANTHER" id="PTHR31310:SF7">
    <property type="entry name" value="PA-PHOSPHATASE RELATED-FAMILY PROTEIN DDB_G0268928"/>
    <property type="match status" value="1"/>
</dbReference>
<evidence type="ECO:0000313" key="9">
    <source>
        <dbReference type="Proteomes" id="UP001285441"/>
    </source>
</evidence>
<evidence type="ECO:0000256" key="1">
    <source>
        <dbReference type="ARBA" id="ARBA00004141"/>
    </source>
</evidence>
<feature type="compositionally biased region" description="Low complexity" evidence="5">
    <location>
        <begin position="27"/>
        <end position="40"/>
    </location>
</feature>
<feature type="domain" description="Inositolphosphotransferase Aur1/Ipt1" evidence="7">
    <location>
        <begin position="165"/>
        <end position="224"/>
    </location>
</feature>
<dbReference type="CDD" id="cd03386">
    <property type="entry name" value="PAP2_Aur1_like"/>
    <property type="match status" value="1"/>
</dbReference>
<dbReference type="GO" id="GO:0016020">
    <property type="term" value="C:membrane"/>
    <property type="evidence" value="ECO:0007669"/>
    <property type="project" value="UniProtKB-SubCell"/>
</dbReference>
<comment type="caution">
    <text evidence="8">The sequence shown here is derived from an EMBL/GenBank/DDBJ whole genome shotgun (WGS) entry which is preliminary data.</text>
</comment>
<feature type="domain" description="Inositolphosphotransferase Aur1/Ipt1" evidence="7">
    <location>
        <begin position="248"/>
        <end position="394"/>
    </location>
</feature>
<reference evidence="8" key="1">
    <citation type="journal article" date="2023" name="Mol. Phylogenet. Evol.">
        <title>Genome-scale phylogeny and comparative genomics of the fungal order Sordariales.</title>
        <authorList>
            <person name="Hensen N."/>
            <person name="Bonometti L."/>
            <person name="Westerberg I."/>
            <person name="Brannstrom I.O."/>
            <person name="Guillou S."/>
            <person name="Cros-Aarteil S."/>
            <person name="Calhoun S."/>
            <person name="Haridas S."/>
            <person name="Kuo A."/>
            <person name="Mondo S."/>
            <person name="Pangilinan J."/>
            <person name="Riley R."/>
            <person name="LaButti K."/>
            <person name="Andreopoulos B."/>
            <person name="Lipzen A."/>
            <person name="Chen C."/>
            <person name="Yan M."/>
            <person name="Daum C."/>
            <person name="Ng V."/>
            <person name="Clum A."/>
            <person name="Steindorff A."/>
            <person name="Ohm R.A."/>
            <person name="Martin F."/>
            <person name="Silar P."/>
            <person name="Natvig D.O."/>
            <person name="Lalanne C."/>
            <person name="Gautier V."/>
            <person name="Ament-Velasquez S.L."/>
            <person name="Kruys A."/>
            <person name="Hutchinson M.I."/>
            <person name="Powell A.J."/>
            <person name="Barry K."/>
            <person name="Miller A.N."/>
            <person name="Grigoriev I.V."/>
            <person name="Debuchy R."/>
            <person name="Gladieux P."/>
            <person name="Hiltunen Thoren M."/>
            <person name="Johannesson H."/>
        </authorList>
    </citation>
    <scope>NUCLEOTIDE SEQUENCE</scope>
    <source>
        <strain evidence="8">CBS 232.78</strain>
    </source>
</reference>
<protein>
    <submittedName>
        <fullName evidence="8">PAP2 superfamily-domain-containing protein</fullName>
    </submittedName>
</protein>
<name>A0AAE0P621_9PEZI</name>
<feature type="transmembrane region" description="Helical" evidence="6">
    <location>
        <begin position="120"/>
        <end position="140"/>
    </location>
</feature>
<reference evidence="8" key="2">
    <citation type="submission" date="2023-06" db="EMBL/GenBank/DDBJ databases">
        <authorList>
            <consortium name="Lawrence Berkeley National Laboratory"/>
            <person name="Haridas S."/>
            <person name="Hensen N."/>
            <person name="Bonometti L."/>
            <person name="Westerberg I."/>
            <person name="Brannstrom I.O."/>
            <person name="Guillou S."/>
            <person name="Cros-Aarteil S."/>
            <person name="Calhoun S."/>
            <person name="Kuo A."/>
            <person name="Mondo S."/>
            <person name="Pangilinan J."/>
            <person name="Riley R."/>
            <person name="LaButti K."/>
            <person name="Andreopoulos B."/>
            <person name="Lipzen A."/>
            <person name="Chen C."/>
            <person name="Yanf M."/>
            <person name="Daum C."/>
            <person name="Ng V."/>
            <person name="Clum A."/>
            <person name="Steindorff A."/>
            <person name="Ohm R."/>
            <person name="Martin F."/>
            <person name="Silar P."/>
            <person name="Natvig D."/>
            <person name="Lalanne C."/>
            <person name="Gautier V."/>
            <person name="Ament-velasquez S.L."/>
            <person name="Kruys A."/>
            <person name="Hutchinson M.I."/>
            <person name="Powell A.J."/>
            <person name="Barry K."/>
            <person name="Miller A.N."/>
            <person name="Grigoriev I.V."/>
            <person name="Debuchy R."/>
            <person name="Gladieux P."/>
            <person name="Thoren M.H."/>
            <person name="Johannesson H."/>
        </authorList>
    </citation>
    <scope>NUCLEOTIDE SEQUENCE</scope>
    <source>
        <strain evidence="8">CBS 232.78</strain>
    </source>
</reference>
<evidence type="ECO:0000259" key="7">
    <source>
        <dbReference type="Pfam" id="PF14378"/>
    </source>
</evidence>
<evidence type="ECO:0000256" key="3">
    <source>
        <dbReference type="ARBA" id="ARBA00022989"/>
    </source>
</evidence>
<evidence type="ECO:0000256" key="2">
    <source>
        <dbReference type="ARBA" id="ARBA00022692"/>
    </source>
</evidence>
<feature type="transmembrane region" description="Helical" evidence="6">
    <location>
        <begin position="379"/>
        <end position="404"/>
    </location>
</feature>
<keyword evidence="9" id="KW-1185">Reference proteome</keyword>
<keyword evidence="2 6" id="KW-0812">Transmembrane</keyword>
<evidence type="ECO:0000313" key="8">
    <source>
        <dbReference type="EMBL" id="KAK3393950.1"/>
    </source>
</evidence>
<feature type="region of interest" description="Disordered" evidence="5">
    <location>
        <begin position="25"/>
        <end position="86"/>
    </location>
</feature>
<dbReference type="AlphaFoldDB" id="A0AAE0P621"/>
<dbReference type="InterPro" id="IPR052185">
    <property type="entry name" value="IPC_Synthase-Related"/>
</dbReference>
<dbReference type="PANTHER" id="PTHR31310">
    <property type="match status" value="1"/>
</dbReference>
<dbReference type="Proteomes" id="UP001285441">
    <property type="component" value="Unassembled WGS sequence"/>
</dbReference>
<keyword evidence="4 6" id="KW-0472">Membrane</keyword>
<feature type="transmembrane region" description="Helical" evidence="6">
    <location>
        <begin position="355"/>
        <end position="373"/>
    </location>
</feature>
<evidence type="ECO:0000256" key="5">
    <source>
        <dbReference type="SAM" id="MobiDB-lite"/>
    </source>
</evidence>
<organism evidence="8 9">
    <name type="scientific">Podospora didyma</name>
    <dbReference type="NCBI Taxonomy" id="330526"/>
    <lineage>
        <taxon>Eukaryota</taxon>
        <taxon>Fungi</taxon>
        <taxon>Dikarya</taxon>
        <taxon>Ascomycota</taxon>
        <taxon>Pezizomycotina</taxon>
        <taxon>Sordariomycetes</taxon>
        <taxon>Sordariomycetidae</taxon>
        <taxon>Sordariales</taxon>
        <taxon>Podosporaceae</taxon>
        <taxon>Podospora</taxon>
    </lineage>
</organism>
<dbReference type="Pfam" id="PF14378">
    <property type="entry name" value="PAP2_3"/>
    <property type="match status" value="2"/>
</dbReference>
<evidence type="ECO:0000256" key="6">
    <source>
        <dbReference type="SAM" id="Phobius"/>
    </source>
</evidence>
<proteinExistence type="predicted"/>
<sequence length="419" mass="46953">MAVGAFLEPAIVVGLLAGGTIINRNKTPASTSASSSPLTSRPDPWSDFEYPSDEENAPGKPQRPKSRSSSISSEVPFGLSGGEKNASGKWRKRTLRFLSWEREVTTPNTAVFRQRLLSRLLRALPFLVEVWYWALVYWVYQLGRAFSAVHLAASTVDTARTHALQVIAVEKWLGIFVEADIQRWFTSHPNLMRWTNRTYSFIHIPGTILFLIVLYYVTTARPKRIMLEAQADGLPLRKWKQPAAQMGPGIYTKRRRTMAMCNLLAFIVFTFWPCMPPRLLSDPTYDGPDAAEARSYGFVDTVHGADGDSSVWTTNRFCNQYAAMPSLHFGYSFLIGLTIATIPLRGRGRLGWKRLAAIFIGMIYPAIILAAIVSTANHFILDAVAGACACLLAWKFNGVLLNLLPVEDWFLRVLRIHKP</sequence>
<feature type="transmembrane region" description="Helical" evidence="6">
    <location>
        <begin position="199"/>
        <end position="217"/>
    </location>
</feature>
<comment type="subcellular location">
    <subcellularLocation>
        <location evidence="1">Membrane</location>
        <topology evidence="1">Multi-pass membrane protein</topology>
    </subcellularLocation>
</comment>
<accession>A0AAE0P621</accession>
<dbReference type="EMBL" id="JAULSW010000001">
    <property type="protein sequence ID" value="KAK3393950.1"/>
    <property type="molecule type" value="Genomic_DNA"/>
</dbReference>